<dbReference type="EMBL" id="CAKKNE010000002">
    <property type="protein sequence ID" value="CAH0369170.1"/>
    <property type="molecule type" value="Genomic_DNA"/>
</dbReference>
<evidence type="ECO:0000313" key="1">
    <source>
        <dbReference type="EMBL" id="CAH0369170.1"/>
    </source>
</evidence>
<protein>
    <submittedName>
        <fullName evidence="1">Uncharacterized protein</fullName>
    </submittedName>
</protein>
<name>A0A8J2SCD2_9STRA</name>
<dbReference type="Proteomes" id="UP000789595">
    <property type="component" value="Unassembled WGS sequence"/>
</dbReference>
<sequence>MQVVPVEEQPAPVSGVVVGVVTEQPGASEGLEGRGSVEFLGRWNEKDDDRAMPIKHEAERNRETMVRVALGKLVDELVQTNASSGILAIGNWRESRGGDRNRVIVTVWGFSWSASLDDASYQRHGEAQLAAEEEEKKAENATRFADFEGVVDDMGDEDQIAVYRVTLPSRGLDPDKWVGRPPPPAPEELYTGPRSDELVCTEEISGDYSAACACVHGLPVSCNSMTVVPLGADTIETWRTGCVFFPPFIGPTAEGAVRTRNPGTNAFLNPQNPDPNSNLMTFSADGTAKSGCCCGYKKRRTSQKRAFHKVETRDLAGKWRGCGCSLFVQFWPFSFISCTTKKALDQDRYEVSEISCCLCLPCSDSGTRTRVYVNGHPTNGFAEDDGSGVHWHRGPGCAGSFKDICTFIAKKVG</sequence>
<evidence type="ECO:0000313" key="2">
    <source>
        <dbReference type="Proteomes" id="UP000789595"/>
    </source>
</evidence>
<organism evidence="1 2">
    <name type="scientific">Pelagomonas calceolata</name>
    <dbReference type="NCBI Taxonomy" id="35677"/>
    <lineage>
        <taxon>Eukaryota</taxon>
        <taxon>Sar</taxon>
        <taxon>Stramenopiles</taxon>
        <taxon>Ochrophyta</taxon>
        <taxon>Pelagophyceae</taxon>
        <taxon>Pelagomonadales</taxon>
        <taxon>Pelagomonadaceae</taxon>
        <taxon>Pelagomonas</taxon>
    </lineage>
</organism>
<proteinExistence type="predicted"/>
<dbReference type="AlphaFoldDB" id="A0A8J2SCD2"/>
<accession>A0A8J2SCD2</accession>
<reference evidence="1" key="1">
    <citation type="submission" date="2021-11" db="EMBL/GenBank/DDBJ databases">
        <authorList>
            <consortium name="Genoscope - CEA"/>
            <person name="William W."/>
        </authorList>
    </citation>
    <scope>NUCLEOTIDE SEQUENCE</scope>
</reference>
<keyword evidence="2" id="KW-1185">Reference proteome</keyword>
<gene>
    <name evidence="1" type="ORF">PECAL_2P22810</name>
</gene>
<comment type="caution">
    <text evidence="1">The sequence shown here is derived from an EMBL/GenBank/DDBJ whole genome shotgun (WGS) entry which is preliminary data.</text>
</comment>